<dbReference type="InterPro" id="IPR051572">
    <property type="entry name" value="VTC_Complex_Subunit"/>
</dbReference>
<evidence type="ECO:0000256" key="6">
    <source>
        <dbReference type="SAM" id="MobiDB-lite"/>
    </source>
</evidence>
<dbReference type="GO" id="GO:0042144">
    <property type="term" value="P:vacuole fusion, non-autophagic"/>
    <property type="evidence" value="ECO:0007669"/>
    <property type="project" value="TreeGrafter"/>
</dbReference>
<keyword evidence="2" id="KW-0926">Vacuole</keyword>
<dbReference type="OMA" id="FAFKQNA"/>
<evidence type="ECO:0000259" key="8">
    <source>
        <dbReference type="PROSITE" id="PS51382"/>
    </source>
</evidence>
<evidence type="ECO:0000256" key="5">
    <source>
        <dbReference type="ARBA" id="ARBA00023136"/>
    </source>
</evidence>
<feature type="domain" description="SPX" evidence="8">
    <location>
        <begin position="1"/>
        <end position="145"/>
    </location>
</feature>
<gene>
    <name evidence="9" type="ORF">NEOLI_004661</name>
</gene>
<dbReference type="PROSITE" id="PS51382">
    <property type="entry name" value="SPX"/>
    <property type="match status" value="1"/>
</dbReference>
<dbReference type="Pfam" id="PF09359">
    <property type="entry name" value="VTC"/>
    <property type="match status" value="1"/>
</dbReference>
<organism evidence="9 10">
    <name type="scientific">Neolecta irregularis (strain DAH-3)</name>
    <dbReference type="NCBI Taxonomy" id="1198029"/>
    <lineage>
        <taxon>Eukaryota</taxon>
        <taxon>Fungi</taxon>
        <taxon>Dikarya</taxon>
        <taxon>Ascomycota</taxon>
        <taxon>Taphrinomycotina</taxon>
        <taxon>Neolectales</taxon>
        <taxon>Neolectaceae</taxon>
        <taxon>Neolecta</taxon>
    </lineage>
</organism>
<accession>A0A1U7LNQ6</accession>
<evidence type="ECO:0000256" key="4">
    <source>
        <dbReference type="ARBA" id="ARBA00022989"/>
    </source>
</evidence>
<dbReference type="AlphaFoldDB" id="A0A1U7LNQ6"/>
<comment type="subcellular location">
    <subcellularLocation>
        <location evidence="1">Vacuole membrane</location>
        <topology evidence="1">Multi-pass membrane protein</topology>
    </subcellularLocation>
</comment>
<feature type="region of interest" description="Disordered" evidence="6">
    <location>
        <begin position="466"/>
        <end position="499"/>
    </location>
</feature>
<evidence type="ECO:0000256" key="1">
    <source>
        <dbReference type="ARBA" id="ARBA00004128"/>
    </source>
</evidence>
<feature type="transmembrane region" description="Helical" evidence="7">
    <location>
        <begin position="676"/>
        <end position="698"/>
    </location>
</feature>
<evidence type="ECO:0000313" key="10">
    <source>
        <dbReference type="Proteomes" id="UP000186594"/>
    </source>
</evidence>
<proteinExistence type="predicted"/>
<sequence>MKFGSVLSLRSAAQWKHYNLQYNDIKNVIKEATTRGCSTPDEEHLARLLQDEAASIDNFVKTKALELEGRIQDCQKSVEDLYRLSAAKSPQHLKQFIKVNEEIDGITRDVQSLARFVGVQRTGFKKLLKKHQKWCTNHCRPSLSEKFQPILERKHPFHKRLDFNAVLLDISALYDAVRHKGPRKQHPSKARVADLTAFEPPEFNKVTFWIHTDNFVEAELLILRHLPLKDAQQACDLLYLDSPDLEAYSGLINAEDTKGKLGVIQSLECAEVSISTPDIHDESRINLLPIKYEWVEEFLEGRLDANTIHSYANDIVSSKDMEGWIQAAHAVVAWITTTKARPVIKMQSSQTLFAQERGFDVITASLSQDVKLSYINNDKEEKETAFPHVILEIEWQNEAPRLVHELDCSHLVERVSGFSPYVHGVATLCPSTRLLLPTWVSLLQKDIRKTPPQKHQTHLLRRPAVVHFKKPSSSTGASTGDATGDEHHQTSSNTSASHSRVATTCEVKYWNELDQDERDRKRAFTVQINEHTRLLAPSRHTAEDLLSSDNENKDTGFGRRITRRMRIQVKKSAISLKNLFNKQELDDSDEDQEAFFSEYGTVPMYTSTFRGNLLFRGYLLCMFVVASVIIGTMMAGLYIEAENVAFTIASLGACLAMAFSAFVTVNFLLRASDAGLIAGVGFGVSCLLGVGSVLVVWISD</sequence>
<evidence type="ECO:0000256" key="2">
    <source>
        <dbReference type="ARBA" id="ARBA00022554"/>
    </source>
</evidence>
<dbReference type="GO" id="GO:0016237">
    <property type="term" value="P:microautophagy"/>
    <property type="evidence" value="ECO:0007669"/>
    <property type="project" value="TreeGrafter"/>
</dbReference>
<dbReference type="GO" id="GO:0000329">
    <property type="term" value="C:fungal-type vacuole membrane"/>
    <property type="evidence" value="ECO:0007669"/>
    <property type="project" value="TreeGrafter"/>
</dbReference>
<dbReference type="EMBL" id="LXFE01000891">
    <property type="protein sequence ID" value="OLL24284.1"/>
    <property type="molecule type" value="Genomic_DNA"/>
</dbReference>
<reference evidence="9 10" key="1">
    <citation type="submission" date="2016-04" db="EMBL/GenBank/DDBJ databases">
        <title>Evolutionary innovation and constraint leading to complex multicellularity in the Ascomycota.</title>
        <authorList>
            <person name="Cisse O."/>
            <person name="Nguyen A."/>
            <person name="Hewitt D.A."/>
            <person name="Jedd G."/>
            <person name="Stajich J.E."/>
        </authorList>
    </citation>
    <scope>NUCLEOTIDE SEQUENCE [LARGE SCALE GENOMIC DNA]</scope>
    <source>
        <strain evidence="9 10">DAH-3</strain>
    </source>
</reference>
<dbReference type="InterPro" id="IPR042267">
    <property type="entry name" value="VTC_sf"/>
</dbReference>
<dbReference type="STRING" id="1198029.A0A1U7LNQ6"/>
<keyword evidence="5 7" id="KW-0472">Membrane</keyword>
<dbReference type="Gene3D" id="3.20.100.30">
    <property type="entry name" value="VTC, catalytic tunnel domain"/>
    <property type="match status" value="1"/>
</dbReference>
<dbReference type="PANTHER" id="PTHR46140">
    <property type="entry name" value="VACUOLAR TRANSPORTER CHAPERONE 1-RELATED"/>
    <property type="match status" value="1"/>
</dbReference>
<evidence type="ECO:0000313" key="9">
    <source>
        <dbReference type="EMBL" id="OLL24284.1"/>
    </source>
</evidence>
<keyword evidence="4 7" id="KW-1133">Transmembrane helix</keyword>
<feature type="compositionally biased region" description="Low complexity" evidence="6">
    <location>
        <begin position="472"/>
        <end position="482"/>
    </location>
</feature>
<dbReference type="GO" id="GO:0006799">
    <property type="term" value="P:polyphosphate biosynthetic process"/>
    <property type="evidence" value="ECO:0007669"/>
    <property type="project" value="UniProtKB-ARBA"/>
</dbReference>
<evidence type="ECO:0000256" key="3">
    <source>
        <dbReference type="ARBA" id="ARBA00022692"/>
    </source>
</evidence>
<dbReference type="InterPro" id="IPR004331">
    <property type="entry name" value="SPX_dom"/>
</dbReference>
<keyword evidence="3 7" id="KW-0812">Transmembrane</keyword>
<protein>
    <submittedName>
        <fullName evidence="9">Vacuolar transporter chaperone 4</fullName>
    </submittedName>
</protein>
<dbReference type="GO" id="GO:0007034">
    <property type="term" value="P:vacuolar transport"/>
    <property type="evidence" value="ECO:0007669"/>
    <property type="project" value="TreeGrafter"/>
</dbReference>
<feature type="transmembrane region" description="Helical" evidence="7">
    <location>
        <begin position="645"/>
        <end position="669"/>
    </location>
</feature>
<feature type="transmembrane region" description="Helical" evidence="7">
    <location>
        <begin position="617"/>
        <end position="639"/>
    </location>
</feature>
<dbReference type="InterPro" id="IPR018966">
    <property type="entry name" value="VTC_domain"/>
</dbReference>
<keyword evidence="10" id="KW-1185">Reference proteome</keyword>
<dbReference type="GO" id="GO:0033254">
    <property type="term" value="C:vacuolar transporter chaperone complex"/>
    <property type="evidence" value="ECO:0007669"/>
    <property type="project" value="TreeGrafter"/>
</dbReference>
<dbReference type="OrthoDB" id="5588846at2759"/>
<feature type="compositionally biased region" description="Polar residues" evidence="6">
    <location>
        <begin position="490"/>
        <end position="499"/>
    </location>
</feature>
<comment type="caution">
    <text evidence="9">The sequence shown here is derived from an EMBL/GenBank/DDBJ whole genome shotgun (WGS) entry which is preliminary data.</text>
</comment>
<name>A0A1U7LNQ6_NEOID</name>
<dbReference type="CDD" id="cd14474">
    <property type="entry name" value="SPX_YDR089W"/>
    <property type="match status" value="1"/>
</dbReference>
<dbReference type="Proteomes" id="UP000186594">
    <property type="component" value="Unassembled WGS sequence"/>
</dbReference>
<evidence type="ECO:0000256" key="7">
    <source>
        <dbReference type="SAM" id="Phobius"/>
    </source>
</evidence>
<dbReference type="PANTHER" id="PTHR46140:SF1">
    <property type="entry name" value="VACUOLAR TRANSPORTER CHAPERONE COMPLEX SUBUNIT 4-RELATED"/>
    <property type="match status" value="1"/>
</dbReference>